<keyword evidence="6" id="KW-0406">Ion transport</keyword>
<dbReference type="Proteomes" id="UP000279089">
    <property type="component" value="Unassembled WGS sequence"/>
</dbReference>
<gene>
    <name evidence="10" type="ORF">EG028_08945</name>
</gene>
<protein>
    <submittedName>
        <fullName evidence="10">Multidrug transporter</fullName>
    </submittedName>
</protein>
<evidence type="ECO:0000256" key="4">
    <source>
        <dbReference type="ARBA" id="ARBA00022692"/>
    </source>
</evidence>
<proteinExistence type="inferred from homology"/>
<evidence type="ECO:0000313" key="11">
    <source>
        <dbReference type="Proteomes" id="UP000279089"/>
    </source>
</evidence>
<evidence type="ECO:0000313" key="10">
    <source>
        <dbReference type="EMBL" id="RPD41436.1"/>
    </source>
</evidence>
<sequence>MNAGSNYSFKEFVLWTRTNIYYLVIISTIPVILYEIVGWKWLGVPWVPVALIGTGAAFIVGFKNTQTYNRMWEARIIWGGIVNTSRTWGIMVKDFIRSANREEAAQYHHTLIYRHIAWLTALRFQLRETRRWENVKVKSYNIEYRKYYKIPEWENKLSDDIAPYISAEEWERVSKTKNPAAQIIALQSAQLRELHEQGHIDTLCYIELENTLKDLYTEQGRSERIKNYPYPRQFASINLFFIRLLVVILPLGMLNEFSHLGPHCVWLSIPFSVIVSWVFTSLEQVGESTENPFEGGPNDIPITQMSRNIEFDLREMLGETELPPAVVPVHDIVL</sequence>
<evidence type="ECO:0000256" key="9">
    <source>
        <dbReference type="SAM" id="Phobius"/>
    </source>
</evidence>
<dbReference type="Pfam" id="PF25539">
    <property type="entry name" value="Bestrophin_2"/>
    <property type="match status" value="1"/>
</dbReference>
<evidence type="ECO:0000256" key="5">
    <source>
        <dbReference type="ARBA" id="ARBA00022989"/>
    </source>
</evidence>
<comment type="caution">
    <text evidence="10">The sequence shown here is derived from an EMBL/GenBank/DDBJ whole genome shotgun (WGS) entry which is preliminary data.</text>
</comment>
<comment type="similarity">
    <text evidence="8">Belongs to the anion channel-forming bestrophin (TC 1.A.46) family.</text>
</comment>
<organism evidence="10 11">
    <name type="scientific">Chitinophaga barathri</name>
    <dbReference type="NCBI Taxonomy" id="1647451"/>
    <lineage>
        <taxon>Bacteria</taxon>
        <taxon>Pseudomonadati</taxon>
        <taxon>Bacteroidota</taxon>
        <taxon>Chitinophagia</taxon>
        <taxon>Chitinophagales</taxon>
        <taxon>Chitinophagaceae</taxon>
        <taxon>Chitinophaga</taxon>
    </lineage>
</organism>
<keyword evidence="2" id="KW-0813">Transport</keyword>
<accession>A0A3N4MHC7</accession>
<reference evidence="11" key="1">
    <citation type="submission" date="2018-11" db="EMBL/GenBank/DDBJ databases">
        <title>Chitinophaga lutea sp.nov., isolate from arsenic contaminated soil.</title>
        <authorList>
            <person name="Zong Y."/>
        </authorList>
    </citation>
    <scope>NUCLEOTIDE SEQUENCE [LARGE SCALE GENOMIC DNA]</scope>
    <source>
        <strain evidence="11">YLT18</strain>
    </source>
</reference>
<dbReference type="EMBL" id="RMBX01000004">
    <property type="protein sequence ID" value="RPD41436.1"/>
    <property type="molecule type" value="Genomic_DNA"/>
</dbReference>
<keyword evidence="5 9" id="KW-1133">Transmembrane helix</keyword>
<feature type="transmembrane region" description="Helical" evidence="9">
    <location>
        <begin position="234"/>
        <end position="254"/>
    </location>
</feature>
<dbReference type="PANTHER" id="PTHR33281">
    <property type="entry name" value="UPF0187 PROTEIN YNEE"/>
    <property type="match status" value="1"/>
</dbReference>
<comment type="subcellular location">
    <subcellularLocation>
        <location evidence="1">Cell membrane</location>
        <topology evidence="1">Multi-pass membrane protein</topology>
    </subcellularLocation>
</comment>
<evidence type="ECO:0000256" key="2">
    <source>
        <dbReference type="ARBA" id="ARBA00022448"/>
    </source>
</evidence>
<dbReference type="RefSeq" id="WP_120516265.1">
    <property type="nucleotide sequence ID" value="NZ_QXZY01000005.1"/>
</dbReference>
<evidence type="ECO:0000256" key="8">
    <source>
        <dbReference type="ARBA" id="ARBA00034708"/>
    </source>
</evidence>
<keyword evidence="7 9" id="KW-0472">Membrane</keyword>
<dbReference type="AlphaFoldDB" id="A0A3N4MHC7"/>
<dbReference type="PANTHER" id="PTHR33281:SF19">
    <property type="entry name" value="VOLTAGE-DEPENDENT ANION CHANNEL-FORMING PROTEIN YNEE"/>
    <property type="match status" value="1"/>
</dbReference>
<dbReference type="InterPro" id="IPR044669">
    <property type="entry name" value="YneE/VCCN1/2-like"/>
</dbReference>
<keyword evidence="3" id="KW-1003">Cell membrane</keyword>
<dbReference type="OrthoDB" id="445589at2"/>
<keyword evidence="11" id="KW-1185">Reference proteome</keyword>
<evidence type="ECO:0000256" key="1">
    <source>
        <dbReference type="ARBA" id="ARBA00004651"/>
    </source>
</evidence>
<keyword evidence="4 9" id="KW-0812">Transmembrane</keyword>
<evidence type="ECO:0000256" key="6">
    <source>
        <dbReference type="ARBA" id="ARBA00023065"/>
    </source>
</evidence>
<feature type="transmembrane region" description="Helical" evidence="9">
    <location>
        <begin position="20"/>
        <end position="37"/>
    </location>
</feature>
<evidence type="ECO:0000256" key="7">
    <source>
        <dbReference type="ARBA" id="ARBA00023136"/>
    </source>
</evidence>
<dbReference type="GO" id="GO:0005254">
    <property type="term" value="F:chloride channel activity"/>
    <property type="evidence" value="ECO:0007669"/>
    <property type="project" value="InterPro"/>
</dbReference>
<name>A0A3N4MHC7_9BACT</name>
<dbReference type="GO" id="GO:0005886">
    <property type="term" value="C:plasma membrane"/>
    <property type="evidence" value="ECO:0007669"/>
    <property type="project" value="UniProtKB-SubCell"/>
</dbReference>
<feature type="transmembrane region" description="Helical" evidence="9">
    <location>
        <begin position="43"/>
        <end position="62"/>
    </location>
</feature>
<evidence type="ECO:0000256" key="3">
    <source>
        <dbReference type="ARBA" id="ARBA00022475"/>
    </source>
</evidence>